<dbReference type="EMBL" id="PNCJ01000171">
    <property type="protein sequence ID" value="TMP27481.1"/>
    <property type="molecule type" value="Genomic_DNA"/>
</dbReference>
<comment type="caution">
    <text evidence="1">The sequence shown here is derived from an EMBL/GenBank/DDBJ whole genome shotgun (WGS) entry which is preliminary data.</text>
</comment>
<dbReference type="SUPFAM" id="SSF49899">
    <property type="entry name" value="Concanavalin A-like lectins/glucanases"/>
    <property type="match status" value="1"/>
</dbReference>
<sequence length="113" mass="12383">EIELYVRSGGEVRVGFKGQYYAFSNPAPLITSGTWNHIALTRSGRDICLYINGVSFGCRQAASGSLNVLRTALGVWWRSNGSFADELNGVLDEVLVYEGALSTEQITTIYTNQ</sequence>
<dbReference type="Pfam" id="PF13385">
    <property type="entry name" value="Laminin_G_3"/>
    <property type="match status" value="1"/>
</dbReference>
<reference evidence="1 2" key="1">
    <citation type="submission" date="2018-01" db="EMBL/GenBank/DDBJ databases">
        <authorList>
            <person name="Paulsen S."/>
            <person name="Gram L.K."/>
        </authorList>
    </citation>
    <scope>NUCLEOTIDE SEQUENCE [LARGE SCALE GENOMIC DNA]</scope>
    <source>
        <strain evidence="1 2">S2599</strain>
    </source>
</reference>
<feature type="non-terminal residue" evidence="1">
    <location>
        <position position="113"/>
    </location>
</feature>
<organism evidence="1 2">
    <name type="scientific">Pseudoalteromonas rubra</name>
    <dbReference type="NCBI Taxonomy" id="43658"/>
    <lineage>
        <taxon>Bacteria</taxon>
        <taxon>Pseudomonadati</taxon>
        <taxon>Pseudomonadota</taxon>
        <taxon>Gammaproteobacteria</taxon>
        <taxon>Alteromonadales</taxon>
        <taxon>Pseudoalteromonadaceae</taxon>
        <taxon>Pseudoalteromonas</taxon>
    </lineage>
</organism>
<proteinExistence type="predicted"/>
<gene>
    <name evidence="1" type="ORF">CWB98_23905</name>
</gene>
<evidence type="ECO:0000313" key="2">
    <source>
        <dbReference type="Proteomes" id="UP000306719"/>
    </source>
</evidence>
<evidence type="ECO:0000313" key="1">
    <source>
        <dbReference type="EMBL" id="TMP27481.1"/>
    </source>
</evidence>
<dbReference type="Proteomes" id="UP000306719">
    <property type="component" value="Unassembled WGS sequence"/>
</dbReference>
<dbReference type="AlphaFoldDB" id="A0A5S3WJI8"/>
<reference evidence="2" key="2">
    <citation type="submission" date="2019-06" db="EMBL/GenBank/DDBJ databases">
        <title>Co-occurence of chitin degradation, pigmentation and bioactivity in marine Pseudoalteromonas.</title>
        <authorList>
            <person name="Sonnenschein E.C."/>
            <person name="Bech P.K."/>
        </authorList>
    </citation>
    <scope>NUCLEOTIDE SEQUENCE [LARGE SCALE GENOMIC DNA]</scope>
    <source>
        <strain evidence="2">S2599</strain>
    </source>
</reference>
<dbReference type="Gene3D" id="2.60.120.200">
    <property type="match status" value="1"/>
</dbReference>
<dbReference type="OrthoDB" id="9790247at2"/>
<dbReference type="RefSeq" id="WP_138546989.1">
    <property type="nucleotide sequence ID" value="NZ_PNCJ01000171.1"/>
</dbReference>
<accession>A0A5S3WJI8</accession>
<evidence type="ECO:0008006" key="3">
    <source>
        <dbReference type="Google" id="ProtNLM"/>
    </source>
</evidence>
<dbReference type="InterPro" id="IPR013320">
    <property type="entry name" value="ConA-like_dom_sf"/>
</dbReference>
<name>A0A5S3WJI8_9GAMM</name>
<protein>
    <recommendedName>
        <fullName evidence="3">LamG domain-containing protein</fullName>
    </recommendedName>
</protein>
<feature type="non-terminal residue" evidence="1">
    <location>
        <position position="1"/>
    </location>
</feature>